<evidence type="ECO:0000256" key="2">
    <source>
        <dbReference type="ARBA" id="ARBA00022448"/>
    </source>
</evidence>
<evidence type="ECO:0000313" key="12">
    <source>
        <dbReference type="Proteomes" id="UP000605970"/>
    </source>
</evidence>
<keyword evidence="12" id="KW-1185">Reference proteome</keyword>
<keyword evidence="7 8" id="KW-0407">Ion channel</keyword>
<dbReference type="AlphaFoldDB" id="A0A8S9ZU38"/>
<feature type="transmembrane region" description="Helical" evidence="9">
    <location>
        <begin position="325"/>
        <end position="347"/>
    </location>
</feature>
<evidence type="ECO:0000256" key="7">
    <source>
        <dbReference type="ARBA" id="ARBA00023303"/>
    </source>
</evidence>
<comment type="similarity">
    <text evidence="8">Belongs to the two pore domain potassium channel (TC 1.A.1.8) family.</text>
</comment>
<keyword evidence="4 9" id="KW-1133">Transmembrane helix</keyword>
<dbReference type="PANTHER" id="PTHR11003">
    <property type="entry name" value="POTASSIUM CHANNEL, SUBFAMILY K"/>
    <property type="match status" value="1"/>
</dbReference>
<dbReference type="Pfam" id="PF07885">
    <property type="entry name" value="Ion_trans_2"/>
    <property type="match status" value="2"/>
</dbReference>
<dbReference type="PANTHER" id="PTHR11003:SF90">
    <property type="entry name" value="POTASSIUM CHANNEL DOMAIN-CONTAINING PROTEIN"/>
    <property type="match status" value="1"/>
</dbReference>
<feature type="transmembrane region" description="Helical" evidence="9">
    <location>
        <begin position="154"/>
        <end position="173"/>
    </location>
</feature>
<feature type="domain" description="Potassium channel" evidence="10">
    <location>
        <begin position="153"/>
        <end position="210"/>
    </location>
</feature>
<dbReference type="InterPro" id="IPR003280">
    <property type="entry name" value="2pore_dom_K_chnl"/>
</dbReference>
<evidence type="ECO:0000313" key="11">
    <source>
        <dbReference type="EMBL" id="KAF7637089.1"/>
    </source>
</evidence>
<accession>A0A8S9ZU38</accession>
<dbReference type="SUPFAM" id="SSF81324">
    <property type="entry name" value="Voltage-gated potassium channels"/>
    <property type="match status" value="2"/>
</dbReference>
<dbReference type="Gene3D" id="1.10.287.70">
    <property type="match status" value="1"/>
</dbReference>
<sequence length="498" mass="56719">MFLQRPEFIQSLPFIPRDVISEKIAQKTHPFYFTANAGMEKICSDKQNNFLPHIGLILLSLCYVVGGALIFYHLESPTEMDIRRETMNIIEKAKSEMLENIWLSINDPNYSDEELEEMALESVDNMSKLLFQAFDTHYVGLTQLQSENSTVQGAWSITTAIFFTATLLTTIGYGNLVPVTQTGRLFCIFYALFGVPLILITVTDIGKFLSEQIVWLYTRYARAKHRLKDRLLQQQTLASGADPASTSSPQRSMLRAQLHELGLDNVHIPITLIAAILIAYILILKNIAFLLACWENWAIFDGFYFSFITMTTVGFGDIVPTKREFFIIDLFYIVIGLAITTMCIDLVGIEYIEKIHYFGRAISGARFALVNVGGKMVRVPDLMRCAHVLQQKYGQRKTSCKNKNDTTTTNLLHQFIIWRGALKSTKNKTKLFLQLIIYFYAPKDVGYIRFIDIGSLASFESLSINKLEKLLCILSIKNTSKTFYFTFISTHCSRRKAT</sequence>
<evidence type="ECO:0000259" key="10">
    <source>
        <dbReference type="Pfam" id="PF07885"/>
    </source>
</evidence>
<keyword evidence="2 8" id="KW-0813">Transport</keyword>
<dbReference type="PRINTS" id="PR01333">
    <property type="entry name" value="2POREKCHANEL"/>
</dbReference>
<comment type="subcellular location">
    <subcellularLocation>
        <location evidence="1">Membrane</location>
        <topology evidence="1">Multi-pass membrane protein</topology>
    </subcellularLocation>
</comment>
<gene>
    <name evidence="11" type="ORF">Mgra_00003478</name>
</gene>
<evidence type="ECO:0000256" key="8">
    <source>
        <dbReference type="RuleBase" id="RU003857"/>
    </source>
</evidence>
<dbReference type="GO" id="GO:0015271">
    <property type="term" value="F:outward rectifier potassium channel activity"/>
    <property type="evidence" value="ECO:0007669"/>
    <property type="project" value="TreeGrafter"/>
</dbReference>
<reference evidence="11" key="1">
    <citation type="journal article" date="2020" name="Ecol. Evol.">
        <title>Genome structure and content of the rice root-knot nematode (Meloidogyne graminicola).</title>
        <authorList>
            <person name="Phan N.T."/>
            <person name="Danchin E.G.J."/>
            <person name="Klopp C."/>
            <person name="Perfus-Barbeoch L."/>
            <person name="Kozlowski D.K."/>
            <person name="Koutsovoulos G.D."/>
            <person name="Lopez-Roques C."/>
            <person name="Bouchez O."/>
            <person name="Zahm M."/>
            <person name="Besnard G."/>
            <person name="Bellafiore S."/>
        </authorList>
    </citation>
    <scope>NUCLEOTIDE SEQUENCE</scope>
    <source>
        <strain evidence="11">VN-18</strain>
    </source>
</reference>
<evidence type="ECO:0000256" key="9">
    <source>
        <dbReference type="SAM" id="Phobius"/>
    </source>
</evidence>
<feature type="domain" description="Potassium channel" evidence="10">
    <location>
        <begin position="280"/>
        <end position="349"/>
    </location>
</feature>
<feature type="transmembrane region" description="Helical" evidence="9">
    <location>
        <begin position="185"/>
        <end position="202"/>
    </location>
</feature>
<dbReference type="GO" id="GO:0005886">
    <property type="term" value="C:plasma membrane"/>
    <property type="evidence" value="ECO:0007669"/>
    <property type="project" value="TreeGrafter"/>
</dbReference>
<comment type="caution">
    <text evidence="11">The sequence shown here is derived from an EMBL/GenBank/DDBJ whole genome shotgun (WGS) entry which is preliminary data.</text>
</comment>
<dbReference type="Proteomes" id="UP000605970">
    <property type="component" value="Unassembled WGS sequence"/>
</dbReference>
<evidence type="ECO:0000256" key="4">
    <source>
        <dbReference type="ARBA" id="ARBA00022989"/>
    </source>
</evidence>
<dbReference type="InterPro" id="IPR013099">
    <property type="entry name" value="K_chnl_dom"/>
</dbReference>
<dbReference type="GO" id="GO:0022841">
    <property type="term" value="F:potassium ion leak channel activity"/>
    <property type="evidence" value="ECO:0007669"/>
    <property type="project" value="TreeGrafter"/>
</dbReference>
<evidence type="ECO:0000256" key="5">
    <source>
        <dbReference type="ARBA" id="ARBA00023065"/>
    </source>
</evidence>
<name>A0A8S9ZU38_9BILA</name>
<dbReference type="EMBL" id="JABEBT010000023">
    <property type="protein sequence ID" value="KAF7637089.1"/>
    <property type="molecule type" value="Genomic_DNA"/>
</dbReference>
<proteinExistence type="inferred from homology"/>
<keyword evidence="5 8" id="KW-0406">Ion transport</keyword>
<evidence type="ECO:0000256" key="3">
    <source>
        <dbReference type="ARBA" id="ARBA00022692"/>
    </source>
</evidence>
<feature type="transmembrane region" description="Helical" evidence="9">
    <location>
        <begin position="296"/>
        <end position="319"/>
    </location>
</feature>
<feature type="transmembrane region" description="Helical" evidence="9">
    <location>
        <begin position="50"/>
        <end position="74"/>
    </location>
</feature>
<dbReference type="OrthoDB" id="297496at2759"/>
<protein>
    <recommendedName>
        <fullName evidence="10">Potassium channel domain-containing protein</fullName>
    </recommendedName>
</protein>
<evidence type="ECO:0000256" key="1">
    <source>
        <dbReference type="ARBA" id="ARBA00004141"/>
    </source>
</evidence>
<keyword evidence="3 8" id="KW-0812">Transmembrane</keyword>
<feature type="transmembrane region" description="Helical" evidence="9">
    <location>
        <begin position="266"/>
        <end position="284"/>
    </location>
</feature>
<keyword evidence="6 9" id="KW-0472">Membrane</keyword>
<dbReference type="GO" id="GO:0030322">
    <property type="term" value="P:stabilization of membrane potential"/>
    <property type="evidence" value="ECO:0007669"/>
    <property type="project" value="TreeGrafter"/>
</dbReference>
<evidence type="ECO:0000256" key="6">
    <source>
        <dbReference type="ARBA" id="ARBA00023136"/>
    </source>
</evidence>
<organism evidence="11 12">
    <name type="scientific">Meloidogyne graminicola</name>
    <dbReference type="NCBI Taxonomy" id="189291"/>
    <lineage>
        <taxon>Eukaryota</taxon>
        <taxon>Metazoa</taxon>
        <taxon>Ecdysozoa</taxon>
        <taxon>Nematoda</taxon>
        <taxon>Chromadorea</taxon>
        <taxon>Rhabditida</taxon>
        <taxon>Tylenchina</taxon>
        <taxon>Tylenchomorpha</taxon>
        <taxon>Tylenchoidea</taxon>
        <taxon>Meloidogynidae</taxon>
        <taxon>Meloidogyninae</taxon>
        <taxon>Meloidogyne</taxon>
    </lineage>
</organism>